<sequence>MVGPTLAGLITQSHGCLGLHQALYRNAAGDEFNVAMFTLKDPADVAHVLTQLAGNPADIEVGTLVPGSDSGLRRLPADAGAVQSFAAYGNTVLVGVGQWSDGHVGDYNTLVDKLSPLLNAVLKAPATDKPVVT</sequence>
<protein>
    <submittedName>
        <fullName evidence="1">Uncharacterized protein</fullName>
    </submittedName>
</protein>
<dbReference type="EMBL" id="PYBW01000101">
    <property type="protein sequence ID" value="PYC73022.1"/>
    <property type="molecule type" value="Genomic_DNA"/>
</dbReference>
<accession>A0A2V4NAF9</accession>
<dbReference type="OrthoDB" id="3873295at2"/>
<dbReference type="Proteomes" id="UP000248039">
    <property type="component" value="Unassembled WGS sequence"/>
</dbReference>
<proteinExistence type="predicted"/>
<reference evidence="1 2" key="1">
    <citation type="submission" date="2018-03" db="EMBL/GenBank/DDBJ databases">
        <title>Bioinformatic expansion and discovery of thiopeptide antibiotics.</title>
        <authorList>
            <person name="Schwalen C.J."/>
            <person name="Hudson G.A."/>
            <person name="Mitchell D.A."/>
        </authorList>
    </citation>
    <scope>NUCLEOTIDE SEQUENCE [LARGE SCALE GENOMIC DNA]</scope>
    <source>
        <strain evidence="1 2">ATCC 21389</strain>
    </source>
</reference>
<comment type="caution">
    <text evidence="1">The sequence shown here is derived from an EMBL/GenBank/DDBJ whole genome shotgun (WGS) entry which is preliminary data.</text>
</comment>
<evidence type="ECO:0000313" key="1">
    <source>
        <dbReference type="EMBL" id="PYC73022.1"/>
    </source>
</evidence>
<keyword evidence="2" id="KW-1185">Reference proteome</keyword>
<evidence type="ECO:0000313" key="2">
    <source>
        <dbReference type="Proteomes" id="UP000248039"/>
    </source>
</evidence>
<name>A0A2V4NAF9_9ACTN</name>
<gene>
    <name evidence="1" type="ORF">C7C46_25280</name>
</gene>
<organism evidence="1 2">
    <name type="scientific">Streptomyces tateyamensis</name>
    <dbReference type="NCBI Taxonomy" id="565073"/>
    <lineage>
        <taxon>Bacteria</taxon>
        <taxon>Bacillati</taxon>
        <taxon>Actinomycetota</taxon>
        <taxon>Actinomycetes</taxon>
        <taxon>Kitasatosporales</taxon>
        <taxon>Streptomycetaceae</taxon>
        <taxon>Streptomyces</taxon>
    </lineage>
</organism>
<dbReference type="AlphaFoldDB" id="A0A2V4NAF9"/>